<dbReference type="GO" id="GO:0005829">
    <property type="term" value="C:cytosol"/>
    <property type="evidence" value="ECO:0007669"/>
    <property type="project" value="TreeGrafter"/>
</dbReference>
<dbReference type="SUPFAM" id="SSF53335">
    <property type="entry name" value="S-adenosyl-L-methionine-dependent methyltransferases"/>
    <property type="match status" value="1"/>
</dbReference>
<evidence type="ECO:0000313" key="3">
    <source>
        <dbReference type="Proteomes" id="UP000310687"/>
    </source>
</evidence>
<evidence type="ECO:0000256" key="1">
    <source>
        <dbReference type="SAM" id="MobiDB-lite"/>
    </source>
</evidence>
<gene>
    <name evidence="2" type="ORF">D6D22_04042</name>
</gene>
<comment type="caution">
    <text evidence="2">The sequence shown here is derived from an EMBL/GenBank/DDBJ whole genome shotgun (WGS) entry which is preliminary data.</text>
</comment>
<accession>A0A4S8XZI9</accession>
<protein>
    <submittedName>
        <fullName evidence="2">Uncharacterized protein</fullName>
    </submittedName>
</protein>
<dbReference type="PANTHER" id="PTHR14614">
    <property type="entry name" value="HEPATOCELLULAR CARCINOMA-ASSOCIATED ANTIGEN"/>
    <property type="match status" value="1"/>
</dbReference>
<sequence>MHYSKPPFFFETANVLAEYLALVAVVHALYRPYCRRACLLPALFPSCHCSHALSVRFLKTPKVTVDNGCTSLTAVITLTTDLGETFYPRDILLAVSLRQPEYDGDIYIRRSLQWKQDMRSLNISLDLTHTEIDWPARLHVHTKADGHMTDRFEEHHSRGHLPGIVSVWSEYLNPTKGKFETRRRVERRFTPLTGRSLNIYEDTGESIARHLWDGSLSLTAYLDRVVALRSVHEEPLLESVLSSATYKKLNVLELGCGCGVVGIGLAQTVTDCHVVLTDLPEVDELVERNIEAANPAMSSTIEFAALDWEAPLPAKVASRAFDLILVAECIYNSDSIPPLVDTLERLVQRSPRAVILISTKVRHESEAMFWDLFHQKGFKQKSRTSLPVPGEPGHGYGDSATAVDVYIYQGPNPRSSHSPGSSKPVSPA</sequence>
<dbReference type="AlphaFoldDB" id="A0A4S8XZI9"/>
<dbReference type="InterPro" id="IPR029063">
    <property type="entry name" value="SAM-dependent_MTases_sf"/>
</dbReference>
<feature type="region of interest" description="Disordered" evidence="1">
    <location>
        <begin position="408"/>
        <end position="428"/>
    </location>
</feature>
<reference evidence="2 3" key="1">
    <citation type="submission" date="2018-10" db="EMBL/GenBank/DDBJ databases">
        <title>Fifty Aureobasidium pullulans genomes reveal a recombining polyextremotolerant generalist.</title>
        <authorList>
            <person name="Gostincar C."/>
            <person name="Turk M."/>
            <person name="Zajc J."/>
            <person name="Gunde-Cimerman N."/>
        </authorList>
    </citation>
    <scope>NUCLEOTIDE SEQUENCE [LARGE SCALE GENOMIC DNA]</scope>
    <source>
        <strain evidence="2 3">EXF-11013</strain>
    </source>
</reference>
<dbReference type="GO" id="GO:0008757">
    <property type="term" value="F:S-adenosylmethionine-dependent methyltransferase activity"/>
    <property type="evidence" value="ECO:0007669"/>
    <property type="project" value="UniProtKB-ARBA"/>
</dbReference>
<dbReference type="EMBL" id="QZAL01000043">
    <property type="protein sequence ID" value="THW44316.1"/>
    <property type="molecule type" value="Genomic_DNA"/>
</dbReference>
<dbReference type="Proteomes" id="UP000310687">
    <property type="component" value="Unassembled WGS sequence"/>
</dbReference>
<dbReference type="Pfam" id="PF10294">
    <property type="entry name" value="Methyltransf_16"/>
    <property type="match status" value="1"/>
</dbReference>
<feature type="compositionally biased region" description="Low complexity" evidence="1">
    <location>
        <begin position="411"/>
        <end position="428"/>
    </location>
</feature>
<proteinExistence type="predicted"/>
<organism evidence="2 3">
    <name type="scientific">Aureobasidium pullulans</name>
    <name type="common">Black yeast</name>
    <name type="synonym">Pullularia pullulans</name>
    <dbReference type="NCBI Taxonomy" id="5580"/>
    <lineage>
        <taxon>Eukaryota</taxon>
        <taxon>Fungi</taxon>
        <taxon>Dikarya</taxon>
        <taxon>Ascomycota</taxon>
        <taxon>Pezizomycotina</taxon>
        <taxon>Dothideomycetes</taxon>
        <taxon>Dothideomycetidae</taxon>
        <taxon>Dothideales</taxon>
        <taxon>Saccotheciaceae</taxon>
        <taxon>Aureobasidium</taxon>
    </lineage>
</organism>
<name>A0A4S8XZI9_AURPU</name>
<dbReference type="InterPro" id="IPR019410">
    <property type="entry name" value="Methyltransf_16"/>
</dbReference>
<evidence type="ECO:0000313" key="2">
    <source>
        <dbReference type="EMBL" id="THW44316.1"/>
    </source>
</evidence>
<dbReference type="PANTHER" id="PTHR14614:SF132">
    <property type="entry name" value="PROTEIN-LYSINE METHYLTRANSFERASE C42C1.13"/>
    <property type="match status" value="1"/>
</dbReference>
<dbReference type="Gene3D" id="3.40.50.150">
    <property type="entry name" value="Vaccinia Virus protein VP39"/>
    <property type="match status" value="1"/>
</dbReference>